<evidence type="ECO:0000313" key="2">
    <source>
        <dbReference type="Proteomes" id="UP000295414"/>
    </source>
</evidence>
<dbReference type="EMBL" id="SMAP01000015">
    <property type="protein sequence ID" value="TCT19936.1"/>
    <property type="molecule type" value="Genomic_DNA"/>
</dbReference>
<reference evidence="1 2" key="1">
    <citation type="submission" date="2019-03" db="EMBL/GenBank/DDBJ databases">
        <title>Genomic Encyclopedia of Type Strains, Phase IV (KMG-IV): sequencing the most valuable type-strain genomes for metagenomic binning, comparative biology and taxonomic classification.</title>
        <authorList>
            <person name="Goeker M."/>
        </authorList>
    </citation>
    <scope>NUCLEOTIDE SEQUENCE [LARGE SCALE GENOMIC DNA]</scope>
    <source>
        <strain evidence="1 2">DSM 13605</strain>
    </source>
</reference>
<name>A0A4R3MWP0_9GAMM</name>
<protein>
    <submittedName>
        <fullName evidence="1">Uncharacterized protein</fullName>
    </submittedName>
</protein>
<dbReference type="AlphaFoldDB" id="A0A4R3MWP0"/>
<accession>A0A4R3MWP0</accession>
<comment type="caution">
    <text evidence="1">The sequence shown here is derived from an EMBL/GenBank/DDBJ whole genome shotgun (WGS) entry which is preliminary data.</text>
</comment>
<dbReference type="Proteomes" id="UP000295414">
    <property type="component" value="Unassembled WGS sequence"/>
</dbReference>
<keyword evidence="2" id="KW-1185">Reference proteome</keyword>
<gene>
    <name evidence="1" type="ORF">EDC34_1154</name>
</gene>
<proteinExistence type="predicted"/>
<evidence type="ECO:0000313" key="1">
    <source>
        <dbReference type="EMBL" id="TCT19936.1"/>
    </source>
</evidence>
<organism evidence="1 2">
    <name type="scientific">Thermomonas haemolytica</name>
    <dbReference type="NCBI Taxonomy" id="141949"/>
    <lineage>
        <taxon>Bacteria</taxon>
        <taxon>Pseudomonadati</taxon>
        <taxon>Pseudomonadota</taxon>
        <taxon>Gammaproteobacteria</taxon>
        <taxon>Lysobacterales</taxon>
        <taxon>Lysobacteraceae</taxon>
        <taxon>Thermomonas</taxon>
    </lineage>
</organism>
<sequence length="56" mass="6004">MLEPSGKSLEIVIHADKLGNLSYVNIDCNANSEPVPELIQVKGPAYHVFVSQGLAP</sequence>